<accession>A0A3C1KTR4</accession>
<dbReference type="EMBL" id="DMND01000242">
    <property type="protein sequence ID" value="HAN29586.1"/>
    <property type="molecule type" value="Genomic_DNA"/>
</dbReference>
<feature type="region of interest" description="Disordered" evidence="1">
    <location>
        <begin position="1"/>
        <end position="60"/>
    </location>
</feature>
<evidence type="ECO:0000256" key="1">
    <source>
        <dbReference type="SAM" id="MobiDB-lite"/>
    </source>
</evidence>
<comment type="caution">
    <text evidence="2">The sequence shown here is derived from an EMBL/GenBank/DDBJ whole genome shotgun (WGS) entry which is preliminary data.</text>
</comment>
<dbReference type="STRING" id="1121937.GCA_000423125_03166"/>
<evidence type="ECO:0000313" key="3">
    <source>
        <dbReference type="Proteomes" id="UP000259273"/>
    </source>
</evidence>
<organism evidence="2 3">
    <name type="scientific">Haliea salexigens</name>
    <dbReference type="NCBI Taxonomy" id="287487"/>
    <lineage>
        <taxon>Bacteria</taxon>
        <taxon>Pseudomonadati</taxon>
        <taxon>Pseudomonadota</taxon>
        <taxon>Gammaproteobacteria</taxon>
        <taxon>Cellvibrionales</taxon>
        <taxon>Halieaceae</taxon>
        <taxon>Haliea</taxon>
    </lineage>
</organism>
<feature type="compositionally biased region" description="Basic and acidic residues" evidence="1">
    <location>
        <begin position="28"/>
        <end position="60"/>
    </location>
</feature>
<dbReference type="Proteomes" id="UP000259273">
    <property type="component" value="Unassembled WGS sequence"/>
</dbReference>
<dbReference type="AlphaFoldDB" id="A0A3C1KTR4"/>
<protein>
    <submittedName>
        <fullName evidence="2">Uncharacterized protein</fullName>
    </submittedName>
</protein>
<evidence type="ECO:0000313" key="2">
    <source>
        <dbReference type="EMBL" id="HAN29586.1"/>
    </source>
</evidence>
<name>A0A3C1KTR4_9GAMM</name>
<sequence>MPDKPPMFEARDLSPAFCADRQGKRKYAGPDRRRLDRRNHADRRTTVRFDPQSEDRRLLPGRRADDAALRFW</sequence>
<proteinExistence type="predicted"/>
<reference evidence="2 3" key="1">
    <citation type="journal article" date="2018" name="Nat. Biotechnol.">
        <title>A standardized bacterial taxonomy based on genome phylogeny substantially revises the tree of life.</title>
        <authorList>
            <person name="Parks D.H."/>
            <person name="Chuvochina M."/>
            <person name="Waite D.W."/>
            <person name="Rinke C."/>
            <person name="Skarshewski A."/>
            <person name="Chaumeil P.A."/>
            <person name="Hugenholtz P."/>
        </authorList>
    </citation>
    <scope>NUCLEOTIDE SEQUENCE [LARGE SCALE GENOMIC DNA]</scope>
    <source>
        <strain evidence="2">UBA9158</strain>
    </source>
</reference>
<gene>
    <name evidence="2" type="ORF">DCP75_18035</name>
</gene>